<dbReference type="InterPro" id="IPR001647">
    <property type="entry name" value="HTH_TetR"/>
</dbReference>
<dbReference type="PROSITE" id="PS50977">
    <property type="entry name" value="HTH_TETR_2"/>
    <property type="match status" value="1"/>
</dbReference>
<dbReference type="EMBL" id="CP073721">
    <property type="protein sequence ID" value="UWZ36176.1"/>
    <property type="molecule type" value="Genomic_DNA"/>
</dbReference>
<evidence type="ECO:0000313" key="5">
    <source>
        <dbReference type="Proteomes" id="UP001058271"/>
    </source>
</evidence>
<sequence length="198" mass="21513">MVDTIRYRMEMAQRRLTADDWSRAALGVIADSGLAAVAVEPLAARLGATKGSFYWHFPNRDALIDAALRLWEQTRTDAVIALVEAGGSPTEKLRVLFTTVLGHAAAGRLEGGLMAAADHPSVGPVVHRVAARRLQYVVQLLAEAGFGADEARHRALLAYSAYLGQSQLAARLPELLPTDEREREAYTTQVLSVLLSHE</sequence>
<organism evidence="4 5">
    <name type="scientific">Dactylosporangium roseum</name>
    <dbReference type="NCBI Taxonomy" id="47989"/>
    <lineage>
        <taxon>Bacteria</taxon>
        <taxon>Bacillati</taxon>
        <taxon>Actinomycetota</taxon>
        <taxon>Actinomycetes</taxon>
        <taxon>Micromonosporales</taxon>
        <taxon>Micromonosporaceae</taxon>
        <taxon>Dactylosporangium</taxon>
    </lineage>
</organism>
<evidence type="ECO:0000259" key="3">
    <source>
        <dbReference type="PROSITE" id="PS50977"/>
    </source>
</evidence>
<dbReference type="Proteomes" id="UP001058271">
    <property type="component" value="Chromosome"/>
</dbReference>
<gene>
    <name evidence="4" type="ORF">Drose_34830</name>
</gene>
<keyword evidence="1 2" id="KW-0238">DNA-binding</keyword>
<evidence type="ECO:0000313" key="4">
    <source>
        <dbReference type="EMBL" id="UWZ36176.1"/>
    </source>
</evidence>
<reference evidence="4" key="1">
    <citation type="submission" date="2021-04" db="EMBL/GenBank/DDBJ databases">
        <title>Biosynthetic gene clusters of Dactylosporangioum roseum.</title>
        <authorList>
            <person name="Hartkoorn R.C."/>
            <person name="Beaudoing E."/>
            <person name="Hot D."/>
            <person name="Moureu S."/>
        </authorList>
    </citation>
    <scope>NUCLEOTIDE SEQUENCE</scope>
    <source>
        <strain evidence="4">NRRL B-16295</strain>
    </source>
</reference>
<dbReference type="PANTHER" id="PTHR30055">
    <property type="entry name" value="HTH-TYPE TRANSCRIPTIONAL REGULATOR RUTR"/>
    <property type="match status" value="1"/>
</dbReference>
<keyword evidence="5" id="KW-1185">Reference proteome</keyword>
<proteinExistence type="predicted"/>
<dbReference type="PANTHER" id="PTHR30055:SF237">
    <property type="entry name" value="TRANSCRIPTIONAL REPRESSOR MCE3R"/>
    <property type="match status" value="1"/>
</dbReference>
<feature type="domain" description="HTH tetR-type" evidence="3">
    <location>
        <begin position="15"/>
        <end position="75"/>
    </location>
</feature>
<dbReference type="Gene3D" id="1.10.357.10">
    <property type="entry name" value="Tetracycline Repressor, domain 2"/>
    <property type="match status" value="1"/>
</dbReference>
<accession>A0ABY5Z2D6</accession>
<name>A0ABY5Z2D6_9ACTN</name>
<feature type="DNA-binding region" description="H-T-H motif" evidence="2">
    <location>
        <begin position="38"/>
        <end position="57"/>
    </location>
</feature>
<evidence type="ECO:0000256" key="2">
    <source>
        <dbReference type="PROSITE-ProRule" id="PRU00335"/>
    </source>
</evidence>
<protein>
    <submittedName>
        <fullName evidence="4">TetR/AcrR family transcriptional regulator</fullName>
    </submittedName>
</protein>
<dbReference type="InterPro" id="IPR009057">
    <property type="entry name" value="Homeodomain-like_sf"/>
</dbReference>
<dbReference type="SUPFAM" id="SSF46689">
    <property type="entry name" value="Homeodomain-like"/>
    <property type="match status" value="1"/>
</dbReference>
<evidence type="ECO:0000256" key="1">
    <source>
        <dbReference type="ARBA" id="ARBA00023125"/>
    </source>
</evidence>
<dbReference type="Pfam" id="PF00440">
    <property type="entry name" value="TetR_N"/>
    <property type="match status" value="1"/>
</dbReference>
<dbReference type="InterPro" id="IPR050109">
    <property type="entry name" value="HTH-type_TetR-like_transc_reg"/>
</dbReference>